<dbReference type="InterPro" id="IPR029044">
    <property type="entry name" value="Nucleotide-diphossugar_trans"/>
</dbReference>
<keyword evidence="4" id="KW-0472">Membrane</keyword>
<feature type="transmembrane region" description="Helical" evidence="4">
    <location>
        <begin position="424"/>
        <end position="447"/>
    </location>
</feature>
<evidence type="ECO:0000256" key="1">
    <source>
        <dbReference type="ARBA" id="ARBA00006739"/>
    </source>
</evidence>
<feature type="transmembrane region" description="Helical" evidence="4">
    <location>
        <begin position="467"/>
        <end position="484"/>
    </location>
</feature>
<dbReference type="Gene3D" id="3.90.550.10">
    <property type="entry name" value="Spore Coat Polysaccharide Biosynthesis Protein SpsA, Chain A"/>
    <property type="match status" value="1"/>
</dbReference>
<dbReference type="Proteomes" id="UP000323671">
    <property type="component" value="Chromosome"/>
</dbReference>
<reference evidence="6 7" key="1">
    <citation type="submission" date="2017-07" db="EMBL/GenBank/DDBJ databases">
        <title>Complete genome sequence of Oryzomicrobium terrae TPP412.</title>
        <authorList>
            <person name="Chiu L.-W."/>
            <person name="Lo K.-J."/>
            <person name="Tsai Y.-M."/>
            <person name="Lin S.-S."/>
            <person name="Kuo C.-H."/>
            <person name="Liu C.-T."/>
        </authorList>
    </citation>
    <scope>NUCLEOTIDE SEQUENCE [LARGE SCALE GENOMIC DNA]</scope>
    <source>
        <strain evidence="6 7">TPP412</strain>
    </source>
</reference>
<dbReference type="RefSeq" id="WP_223115972.1">
    <property type="nucleotide sequence ID" value="NZ_CP022579.1"/>
</dbReference>
<gene>
    <name evidence="6" type="ORF">OTERR_01470</name>
</gene>
<name>A0A5C1E449_9RHOO</name>
<organism evidence="6 7">
    <name type="scientific">Oryzomicrobium terrae</name>
    <dbReference type="NCBI Taxonomy" id="1735038"/>
    <lineage>
        <taxon>Bacteria</taxon>
        <taxon>Pseudomonadati</taxon>
        <taxon>Pseudomonadota</taxon>
        <taxon>Betaproteobacteria</taxon>
        <taxon>Rhodocyclales</taxon>
        <taxon>Rhodocyclaceae</taxon>
        <taxon>Oryzomicrobium</taxon>
    </lineage>
</organism>
<keyword evidence="2" id="KW-0328">Glycosyltransferase</keyword>
<sequence>MSILPKIIRPVGRLAACLMGGWLLCAATAPHAADAMPSPPSPAVAPAEAPTYYGAEVPPTSVLRFKPIQAWQALPPDTGFVRSRLSMISNETAVIAQMLLFAVLGLIVIYTVRHYYFAFNRLFGRQRHPYVDIDTAVWPTVTVFIAAHNEEAVIANSLEALLDVDYPPERIRLMPVNDRSTDRTKEIIDSYVARFPGRITPFHRTGGKPGKSAALKDATELVDSDIIIIFDADYVPGKGLIKQLVAPFLDPENGAVMGRVVPLNTGSNLLTRLLDLERSGGYQVDQQARMNLRMVPQYGGTVGGVRRAALESIGGWRDDALAEDTDLTYRLLLAGWKTVYQNRSECYEEVPESWPVRVRQIMRWAKGHNQAALRYAGRLLFCRGVSFAERVDGLLLLGVYAMSPLLLFGWILAIFLFYCTTNQWLSGALAMFALMGYGALGNFAAYFEISAAVHLDGNRNRIRLLPLNLFGFLISLLAIARATWNQFFFDWLLRRNLVWDKTVRYRQPGAPHVALPSGSTPHHQIGALR</sequence>
<keyword evidence="4" id="KW-1133">Transmembrane helix</keyword>
<dbReference type="PANTHER" id="PTHR43630:SF1">
    <property type="entry name" value="POLY-BETA-1,6-N-ACETYL-D-GLUCOSAMINE SYNTHASE"/>
    <property type="match status" value="1"/>
</dbReference>
<evidence type="ECO:0000313" key="6">
    <source>
        <dbReference type="EMBL" id="QEL63623.1"/>
    </source>
</evidence>
<comment type="similarity">
    <text evidence="1">Belongs to the glycosyltransferase 2 family.</text>
</comment>
<dbReference type="KEGG" id="otr:OTERR_01470"/>
<dbReference type="SUPFAM" id="SSF53448">
    <property type="entry name" value="Nucleotide-diphospho-sugar transferases"/>
    <property type="match status" value="1"/>
</dbReference>
<keyword evidence="5" id="KW-0732">Signal</keyword>
<dbReference type="CDD" id="cd06423">
    <property type="entry name" value="CESA_like"/>
    <property type="match status" value="1"/>
</dbReference>
<accession>A0A5C1E449</accession>
<feature type="chain" id="PRO_5022979319" evidence="5">
    <location>
        <begin position="33"/>
        <end position="529"/>
    </location>
</feature>
<proteinExistence type="inferred from homology"/>
<feature type="signal peptide" evidence="5">
    <location>
        <begin position="1"/>
        <end position="32"/>
    </location>
</feature>
<feature type="transmembrane region" description="Helical" evidence="4">
    <location>
        <begin position="93"/>
        <end position="112"/>
    </location>
</feature>
<keyword evidence="3 6" id="KW-0808">Transferase</keyword>
<evidence type="ECO:0000256" key="4">
    <source>
        <dbReference type="SAM" id="Phobius"/>
    </source>
</evidence>
<evidence type="ECO:0000256" key="5">
    <source>
        <dbReference type="SAM" id="SignalP"/>
    </source>
</evidence>
<evidence type="ECO:0000256" key="2">
    <source>
        <dbReference type="ARBA" id="ARBA00022676"/>
    </source>
</evidence>
<dbReference type="PANTHER" id="PTHR43630">
    <property type="entry name" value="POLY-BETA-1,6-N-ACETYL-D-GLUCOSAMINE SYNTHASE"/>
    <property type="match status" value="1"/>
</dbReference>
<dbReference type="Pfam" id="PF13641">
    <property type="entry name" value="Glyco_tranf_2_3"/>
    <property type="match status" value="1"/>
</dbReference>
<feature type="transmembrane region" description="Helical" evidence="4">
    <location>
        <begin position="393"/>
        <end position="418"/>
    </location>
</feature>
<keyword evidence="4" id="KW-0812">Transmembrane</keyword>
<evidence type="ECO:0000256" key="3">
    <source>
        <dbReference type="ARBA" id="ARBA00022679"/>
    </source>
</evidence>
<evidence type="ECO:0000313" key="7">
    <source>
        <dbReference type="Proteomes" id="UP000323671"/>
    </source>
</evidence>
<dbReference type="EMBL" id="CP022579">
    <property type="protein sequence ID" value="QEL63623.1"/>
    <property type="molecule type" value="Genomic_DNA"/>
</dbReference>
<dbReference type="GO" id="GO:0016757">
    <property type="term" value="F:glycosyltransferase activity"/>
    <property type="evidence" value="ECO:0007669"/>
    <property type="project" value="UniProtKB-KW"/>
</dbReference>
<protein>
    <submittedName>
        <fullName evidence="6">Putative glucosyltransferase</fullName>
    </submittedName>
</protein>
<keyword evidence="7" id="KW-1185">Reference proteome</keyword>
<dbReference type="AlphaFoldDB" id="A0A5C1E449"/>